<dbReference type="Gene3D" id="3.40.50.720">
    <property type="entry name" value="NAD(P)-binding Rossmann-like Domain"/>
    <property type="match status" value="1"/>
</dbReference>
<dbReference type="PANTHER" id="PTHR43000">
    <property type="entry name" value="DTDP-D-GLUCOSE 4,6-DEHYDRATASE-RELATED"/>
    <property type="match status" value="1"/>
</dbReference>
<dbReference type="Pfam" id="PF16363">
    <property type="entry name" value="GDP_Man_Dehyd"/>
    <property type="match status" value="1"/>
</dbReference>
<dbReference type="Gene3D" id="3.90.25.10">
    <property type="entry name" value="UDP-galactose 4-epimerase, domain 1"/>
    <property type="match status" value="1"/>
</dbReference>
<proteinExistence type="predicted"/>
<dbReference type="KEGG" id="plim:PHILAsVB114_06645"/>
<evidence type="ECO:0000313" key="2">
    <source>
        <dbReference type="EMBL" id="ASY28272.1"/>
    </source>
</evidence>
<evidence type="ECO:0000259" key="1">
    <source>
        <dbReference type="Pfam" id="PF16363"/>
    </source>
</evidence>
<protein>
    <submittedName>
        <fullName evidence="2">CDP-glucose 4,6-dehydratase</fullName>
    </submittedName>
</protein>
<dbReference type="EMBL" id="CP016782">
    <property type="protein sequence ID" value="ASY28272.1"/>
    <property type="molecule type" value="Genomic_DNA"/>
</dbReference>
<reference evidence="2 3" key="1">
    <citation type="submission" date="2016-07" db="EMBL/GenBank/DDBJ databases">
        <title>High microdiversification within the ubiquitous acI lineage of Actinobacteria.</title>
        <authorList>
            <person name="Neuenschwander S.M."/>
            <person name="Salcher M."/>
            <person name="Ghai R."/>
            <person name="Pernthaler J."/>
        </authorList>
    </citation>
    <scope>NUCLEOTIDE SEQUENCE [LARGE SCALE GENOMIC DNA]</scope>
    <source>
        <strain evidence="2">MMS-VB-114</strain>
    </source>
</reference>
<accession>A0A249LGP7</accession>
<evidence type="ECO:0000313" key="3">
    <source>
        <dbReference type="Proteomes" id="UP000217221"/>
    </source>
</evidence>
<feature type="domain" description="NAD(P)-binding" evidence="1">
    <location>
        <begin position="11"/>
        <end position="314"/>
    </location>
</feature>
<dbReference type="InterPro" id="IPR036291">
    <property type="entry name" value="NAD(P)-bd_dom_sf"/>
</dbReference>
<gene>
    <name evidence="2" type="ORF">PHILAsVB114_06645</name>
</gene>
<name>A0A249LGP7_9ACTN</name>
<dbReference type="SUPFAM" id="SSF51735">
    <property type="entry name" value="NAD(P)-binding Rossmann-fold domains"/>
    <property type="match status" value="1"/>
</dbReference>
<keyword evidence="3" id="KW-1185">Reference proteome</keyword>
<dbReference type="AlphaFoldDB" id="A0A249LGP7"/>
<dbReference type="InterPro" id="IPR016040">
    <property type="entry name" value="NAD(P)-bd_dom"/>
</dbReference>
<organism evidence="2 3">
    <name type="scientific">Candidatus Planktophila limnetica</name>
    <dbReference type="NCBI Taxonomy" id="573600"/>
    <lineage>
        <taxon>Bacteria</taxon>
        <taxon>Bacillati</taxon>
        <taxon>Actinomycetota</taxon>
        <taxon>Actinomycetes</taxon>
        <taxon>Candidatus Nanopelagicales</taxon>
        <taxon>Candidatus Nanopelagicaceae</taxon>
        <taxon>Candidatus Planktophila</taxon>
    </lineage>
</organism>
<sequence>MSSFWKKKRVLVTGATGLVGSHLIEKLLTLDADVFAFVLETPKTSLFAQKNFADHVSVINGNLAVKDLIFQAVIEANPQIIIHLGAQTIVGRAFEDPLETFESNIQGTYFLLEAARLHAKNLIAIVVASSDKAYGTAKTLPYTEEFPLHGDGPYDVSKSCTDLLSQSYGTTYQMPVSIARCGNIYGAGDINWSRIVPGTFKSIFMNEQPILRSDGTFLRDYIYVEDVVDAYLLLVEKSKDIKPGTAYNFSNDMAYTVNQIYREICQAAVGHYIEPLYLNSARNEIHDQHLSSENAFKDFGWKSTSTLESGLKQTSLWYQAIINEIQIIND</sequence>
<dbReference type="RefSeq" id="WP_204246793.1">
    <property type="nucleotide sequence ID" value="NZ_CP016782.1"/>
</dbReference>
<dbReference type="Proteomes" id="UP000217221">
    <property type="component" value="Chromosome"/>
</dbReference>